<dbReference type="SUPFAM" id="SSF47090">
    <property type="entry name" value="PGBD-like"/>
    <property type="match status" value="2"/>
</dbReference>
<evidence type="ECO:0000313" key="3">
    <source>
        <dbReference type="EMBL" id="NED98691.1"/>
    </source>
</evidence>
<dbReference type="InterPro" id="IPR002477">
    <property type="entry name" value="Peptidoglycan-bd-like"/>
</dbReference>
<dbReference type="InterPro" id="IPR050695">
    <property type="entry name" value="N-acetylmuramoyl_amidase_3"/>
</dbReference>
<organism evidence="3 4">
    <name type="scientific">Phytoactinopolyspora halotolerans</name>
    <dbReference type="NCBI Taxonomy" id="1981512"/>
    <lineage>
        <taxon>Bacteria</taxon>
        <taxon>Bacillati</taxon>
        <taxon>Actinomycetota</taxon>
        <taxon>Actinomycetes</taxon>
        <taxon>Jiangellales</taxon>
        <taxon>Jiangellaceae</taxon>
        <taxon>Phytoactinopolyspora</taxon>
    </lineage>
</organism>
<dbReference type="EMBL" id="JAAGOA010000001">
    <property type="protein sequence ID" value="NED98691.1"/>
    <property type="molecule type" value="Genomic_DNA"/>
</dbReference>
<keyword evidence="1" id="KW-0378">Hydrolase</keyword>
<evidence type="ECO:0000256" key="1">
    <source>
        <dbReference type="ARBA" id="ARBA00022801"/>
    </source>
</evidence>
<dbReference type="SUPFAM" id="SSF53187">
    <property type="entry name" value="Zn-dependent exopeptidases"/>
    <property type="match status" value="1"/>
</dbReference>
<dbReference type="RefSeq" id="WP_163731235.1">
    <property type="nucleotide sequence ID" value="NZ_JAAGOA010000001.1"/>
</dbReference>
<feature type="domain" description="MurNAc-LAA" evidence="2">
    <location>
        <begin position="239"/>
        <end position="355"/>
    </location>
</feature>
<dbReference type="SMART" id="SM00646">
    <property type="entry name" value="Ami_3"/>
    <property type="match status" value="1"/>
</dbReference>
<dbReference type="GO" id="GO:0030288">
    <property type="term" value="C:outer membrane-bounded periplasmic space"/>
    <property type="evidence" value="ECO:0007669"/>
    <property type="project" value="TreeGrafter"/>
</dbReference>
<dbReference type="Pfam" id="PF01520">
    <property type="entry name" value="Amidase_3"/>
    <property type="match status" value="1"/>
</dbReference>
<dbReference type="InterPro" id="IPR036366">
    <property type="entry name" value="PGBDSf"/>
</dbReference>
<evidence type="ECO:0000313" key="4">
    <source>
        <dbReference type="Proteomes" id="UP000475214"/>
    </source>
</evidence>
<accession>A0A6L9S2A1</accession>
<dbReference type="Gene3D" id="1.10.101.10">
    <property type="entry name" value="PGBD-like superfamily/PGBD"/>
    <property type="match status" value="2"/>
</dbReference>
<evidence type="ECO:0000259" key="2">
    <source>
        <dbReference type="SMART" id="SM00646"/>
    </source>
</evidence>
<dbReference type="Pfam" id="PF01471">
    <property type="entry name" value="PG_binding_1"/>
    <property type="match status" value="2"/>
</dbReference>
<dbReference type="GO" id="GO:0009253">
    <property type="term" value="P:peptidoglycan catabolic process"/>
    <property type="evidence" value="ECO:0007669"/>
    <property type="project" value="InterPro"/>
</dbReference>
<gene>
    <name evidence="3" type="ORF">G1H10_00730</name>
</gene>
<protein>
    <submittedName>
        <fullName evidence="3">N-acetylmuramoyl-L-alanine amidase</fullName>
    </submittedName>
</protein>
<dbReference type="Proteomes" id="UP000475214">
    <property type="component" value="Unassembled WGS sequence"/>
</dbReference>
<comment type="caution">
    <text evidence="3">The sequence shown here is derived from an EMBL/GenBank/DDBJ whole genome shotgun (WGS) entry which is preliminary data.</text>
</comment>
<proteinExistence type="predicted"/>
<sequence>MTAVRYRLGDTGPAISEIRTKLTLLRLLDDTAPGPDVFDEDVDRAIRQFQQERGLTVTGVVDATTYRVLDEARWRLGDRLLSYVVANPQVGDDVMALQRRLCELGFDVGQVDGVFGSRTGDAVRELQRNVGLNPDGTCGPSTFKALGRLAPLVTGGRPDSLRASELLRRQGKRLPGKVVVIDPGHGGHDVGNTGYGLEEATVVEDLAARIEGRLAATGVEAYLTRGPGSDVELDERGRAKFANETGANLMVSLHVDAHPNPEASGVATFYYGGDRPGTTSAIGEQFAGLIQREIVARTDLVDCRTHAKTWDLLRHTTMAAVRVELGYITNERDAARLSDPEFRDVIAEAIVVAVQRVYLPSGEDAPTGVLHLRDLAQA</sequence>
<dbReference type="CDD" id="cd02696">
    <property type="entry name" value="MurNAc-LAA"/>
    <property type="match status" value="1"/>
</dbReference>
<reference evidence="3 4" key="1">
    <citation type="submission" date="2020-02" db="EMBL/GenBank/DDBJ databases">
        <authorList>
            <person name="Li X.-J."/>
            <person name="Han X.-M."/>
        </authorList>
    </citation>
    <scope>NUCLEOTIDE SEQUENCE [LARGE SCALE GENOMIC DNA]</scope>
    <source>
        <strain evidence="3 4">CCTCC AB 2017055</strain>
    </source>
</reference>
<dbReference type="PANTHER" id="PTHR30404:SF0">
    <property type="entry name" value="N-ACETYLMURAMOYL-L-ALANINE AMIDASE AMIC"/>
    <property type="match status" value="1"/>
</dbReference>
<dbReference type="Gene3D" id="3.40.630.40">
    <property type="entry name" value="Zn-dependent exopeptidases"/>
    <property type="match status" value="1"/>
</dbReference>
<dbReference type="InterPro" id="IPR036365">
    <property type="entry name" value="PGBD-like_sf"/>
</dbReference>
<dbReference type="InterPro" id="IPR002508">
    <property type="entry name" value="MurNAc-LAA_cat"/>
</dbReference>
<dbReference type="GO" id="GO:0008745">
    <property type="term" value="F:N-acetylmuramoyl-L-alanine amidase activity"/>
    <property type="evidence" value="ECO:0007669"/>
    <property type="project" value="InterPro"/>
</dbReference>
<name>A0A6L9S2A1_9ACTN</name>
<dbReference type="PANTHER" id="PTHR30404">
    <property type="entry name" value="N-ACETYLMURAMOYL-L-ALANINE AMIDASE"/>
    <property type="match status" value="1"/>
</dbReference>
<dbReference type="AlphaFoldDB" id="A0A6L9S2A1"/>
<keyword evidence="4" id="KW-1185">Reference proteome</keyword>